<evidence type="ECO:0000313" key="2">
    <source>
        <dbReference type="Proteomes" id="UP000027195"/>
    </source>
</evidence>
<evidence type="ECO:0008006" key="3">
    <source>
        <dbReference type="Google" id="ProtNLM"/>
    </source>
</evidence>
<dbReference type="Gene3D" id="3.80.10.10">
    <property type="entry name" value="Ribonuclease Inhibitor"/>
    <property type="match status" value="1"/>
</dbReference>
<dbReference type="PANTHER" id="PTHR38926">
    <property type="entry name" value="F-BOX DOMAIN CONTAINING PROTEIN, EXPRESSED"/>
    <property type="match status" value="1"/>
</dbReference>
<dbReference type="SUPFAM" id="SSF52047">
    <property type="entry name" value="RNI-like"/>
    <property type="match status" value="1"/>
</dbReference>
<dbReference type="InterPro" id="IPR032675">
    <property type="entry name" value="LRR_dom_sf"/>
</dbReference>
<dbReference type="Gene3D" id="1.20.1280.50">
    <property type="match status" value="1"/>
</dbReference>
<dbReference type="HOGENOM" id="CLU_019609_0_0_1"/>
<evidence type="ECO:0000313" key="1">
    <source>
        <dbReference type="EMBL" id="KDQ19686.1"/>
    </source>
</evidence>
<name>A0A067N7C0_BOTB1</name>
<dbReference type="EMBL" id="KL198019">
    <property type="protein sequence ID" value="KDQ19686.1"/>
    <property type="molecule type" value="Genomic_DNA"/>
</dbReference>
<dbReference type="OrthoDB" id="2818698at2759"/>
<dbReference type="SUPFAM" id="SSF81383">
    <property type="entry name" value="F-box domain"/>
    <property type="match status" value="1"/>
</dbReference>
<proteinExistence type="predicted"/>
<dbReference type="InterPro" id="IPR036047">
    <property type="entry name" value="F-box-like_dom_sf"/>
</dbReference>
<protein>
    <recommendedName>
        <fullName evidence="3">F-box domain-containing protein</fullName>
    </recommendedName>
</protein>
<sequence>MSQWAESALLVLTTRSPIQRLTDDALLDIFAELAVAHEEVDERSVFCIASVCRRWRELIHGSSLFWSYIRLATDEHRNVDLRARYWLNRARERPLVICIELASSWSYENTIDKRAQLVRLAQALRDSTDRWESLSICGHPFYIEIFLQHCSGATHMLTSLRIELGYALASTATSMSHAPKFQNLRHLLAWRFLTSDFGWIETSLPTDRNMDVLRSCPNLTKLRLLYCHVEEVATFLALLQLSALKHFSVSQIRWTHTVSNALMRVFQTCPCLEYIELNRSGFRCQRGDKSPTPTIPLITLPSVTTFDVNGDPSFAPYQRRLLLPNIERLHLQSTTFDVAFHLMSNAGGLTSLFLDNITEQPHTYAYQLFPKLISLNTAISSEFLDAIWAPKLSSLAIARRAGNTVLFRVSPRRLLEGSAPPLAFLHLHYVEIADSDFVWCLERLPCLQGLTLRYCSTSDVALHELATFSSDPTTPILPQLECLKLISNENVTAFGVIAHG</sequence>
<dbReference type="Proteomes" id="UP000027195">
    <property type="component" value="Unassembled WGS sequence"/>
</dbReference>
<dbReference type="PANTHER" id="PTHR38926:SF5">
    <property type="entry name" value="F-BOX AND LEUCINE-RICH REPEAT PROTEIN 6"/>
    <property type="match status" value="1"/>
</dbReference>
<reference evidence="2" key="1">
    <citation type="journal article" date="2014" name="Proc. Natl. Acad. Sci. U.S.A.">
        <title>Extensive sampling of basidiomycete genomes demonstrates inadequacy of the white-rot/brown-rot paradigm for wood decay fungi.</title>
        <authorList>
            <person name="Riley R."/>
            <person name="Salamov A.A."/>
            <person name="Brown D.W."/>
            <person name="Nagy L.G."/>
            <person name="Floudas D."/>
            <person name="Held B.W."/>
            <person name="Levasseur A."/>
            <person name="Lombard V."/>
            <person name="Morin E."/>
            <person name="Otillar R."/>
            <person name="Lindquist E.A."/>
            <person name="Sun H."/>
            <person name="LaButti K.M."/>
            <person name="Schmutz J."/>
            <person name="Jabbour D."/>
            <person name="Luo H."/>
            <person name="Baker S.E."/>
            <person name="Pisabarro A.G."/>
            <person name="Walton J.D."/>
            <person name="Blanchette R.A."/>
            <person name="Henrissat B."/>
            <person name="Martin F."/>
            <person name="Cullen D."/>
            <person name="Hibbett D.S."/>
            <person name="Grigoriev I.V."/>
        </authorList>
    </citation>
    <scope>NUCLEOTIDE SEQUENCE [LARGE SCALE GENOMIC DNA]</scope>
    <source>
        <strain evidence="2">FD-172 SS1</strain>
    </source>
</reference>
<gene>
    <name evidence="1" type="ORF">BOTBODRAFT_170740</name>
</gene>
<accession>A0A067N7C0</accession>
<keyword evidence="2" id="KW-1185">Reference proteome</keyword>
<dbReference type="AlphaFoldDB" id="A0A067N7C0"/>
<dbReference type="InParanoid" id="A0A067N7C0"/>
<organism evidence="1 2">
    <name type="scientific">Botryobasidium botryosum (strain FD-172 SS1)</name>
    <dbReference type="NCBI Taxonomy" id="930990"/>
    <lineage>
        <taxon>Eukaryota</taxon>
        <taxon>Fungi</taxon>
        <taxon>Dikarya</taxon>
        <taxon>Basidiomycota</taxon>
        <taxon>Agaricomycotina</taxon>
        <taxon>Agaricomycetes</taxon>
        <taxon>Cantharellales</taxon>
        <taxon>Botryobasidiaceae</taxon>
        <taxon>Botryobasidium</taxon>
    </lineage>
</organism>